<accession>A0A6C0IDB8</accession>
<proteinExistence type="predicted"/>
<dbReference type="AlphaFoldDB" id="A0A6C0IDB8"/>
<name>A0A6C0IDB8_9ZZZZ</name>
<evidence type="ECO:0000313" key="2">
    <source>
        <dbReference type="EMBL" id="QHT91078.1"/>
    </source>
</evidence>
<dbReference type="Gene3D" id="3.40.50.10140">
    <property type="entry name" value="Toll/interleukin-1 receptor homology (TIR) domain"/>
    <property type="match status" value="1"/>
</dbReference>
<protein>
    <recommendedName>
        <fullName evidence="1">Thoeris protein ThsB TIR-like domain-containing protein</fullName>
    </recommendedName>
</protein>
<sequence length="142" mass="16558">MGASGSITNNIYISYDLNLRFNKDIKHICSELNDHGFIIIDSELAANDLSQLELSQKIENIESIISQSKCLIIFISEDTLKSYFQMIEMNNIIFSKKNIIYIMMDEKYTPINTPYLQLLIRNNKWFSLKDENLLQNIKNLIN</sequence>
<evidence type="ECO:0000259" key="1">
    <source>
        <dbReference type="Pfam" id="PF08937"/>
    </source>
</evidence>
<reference evidence="2" key="1">
    <citation type="journal article" date="2020" name="Nature">
        <title>Giant virus diversity and host interactions through global metagenomics.</title>
        <authorList>
            <person name="Schulz F."/>
            <person name="Roux S."/>
            <person name="Paez-Espino D."/>
            <person name="Jungbluth S."/>
            <person name="Walsh D.A."/>
            <person name="Denef V.J."/>
            <person name="McMahon K.D."/>
            <person name="Konstantinidis K.T."/>
            <person name="Eloe-Fadrosh E.A."/>
            <person name="Kyrpides N.C."/>
            <person name="Woyke T."/>
        </authorList>
    </citation>
    <scope>NUCLEOTIDE SEQUENCE</scope>
    <source>
        <strain evidence="2">GVMAG-M-3300023184-72</strain>
    </source>
</reference>
<dbReference type="Pfam" id="PF08937">
    <property type="entry name" value="ThsB_TIR"/>
    <property type="match status" value="1"/>
</dbReference>
<dbReference type="InterPro" id="IPR015032">
    <property type="entry name" value="ThsB__TIR-like_domain"/>
</dbReference>
<organism evidence="2">
    <name type="scientific">viral metagenome</name>
    <dbReference type="NCBI Taxonomy" id="1070528"/>
    <lineage>
        <taxon>unclassified sequences</taxon>
        <taxon>metagenomes</taxon>
        <taxon>organismal metagenomes</taxon>
    </lineage>
</organism>
<feature type="domain" description="Thoeris protein ThsB TIR-like" evidence="1">
    <location>
        <begin position="12"/>
        <end position="107"/>
    </location>
</feature>
<dbReference type="SUPFAM" id="SSF52200">
    <property type="entry name" value="Toll/Interleukin receptor TIR domain"/>
    <property type="match status" value="1"/>
</dbReference>
<dbReference type="EMBL" id="MN740162">
    <property type="protein sequence ID" value="QHT91078.1"/>
    <property type="molecule type" value="Genomic_DNA"/>
</dbReference>
<dbReference type="InterPro" id="IPR035897">
    <property type="entry name" value="Toll_tir_struct_dom_sf"/>
</dbReference>